<keyword evidence="3" id="KW-1185">Reference proteome</keyword>
<dbReference type="Proteomes" id="UP000462055">
    <property type="component" value="Unassembled WGS sequence"/>
</dbReference>
<accession>A0A6I4MVZ9</accession>
<protein>
    <recommendedName>
        <fullName evidence="4">Tat pathway signal sequence domain protein</fullName>
    </recommendedName>
</protein>
<dbReference type="RefSeq" id="WP_151599718.1">
    <property type="nucleotide sequence ID" value="NZ_WBMS02000058.1"/>
</dbReference>
<dbReference type="EMBL" id="WBMS02000058">
    <property type="protein sequence ID" value="MWA06839.1"/>
    <property type="molecule type" value="Genomic_DNA"/>
</dbReference>
<feature type="chain" id="PRO_5026215724" description="Tat pathway signal sequence domain protein" evidence="1">
    <location>
        <begin position="28"/>
        <end position="210"/>
    </location>
</feature>
<comment type="caution">
    <text evidence="2">The sequence shown here is derived from an EMBL/GenBank/DDBJ whole genome shotgun (WGS) entry which is preliminary data.</text>
</comment>
<gene>
    <name evidence="2" type="ORF">F8568_042155</name>
</gene>
<evidence type="ECO:0008006" key="4">
    <source>
        <dbReference type="Google" id="ProtNLM"/>
    </source>
</evidence>
<feature type="signal peptide" evidence="1">
    <location>
        <begin position="1"/>
        <end position="27"/>
    </location>
</feature>
<evidence type="ECO:0000313" key="2">
    <source>
        <dbReference type="EMBL" id="MWA06839.1"/>
    </source>
</evidence>
<name>A0A6I4MVZ9_9ACTN</name>
<dbReference type="AlphaFoldDB" id="A0A6I4MVZ9"/>
<sequence length="210" mass="20372">MSRVRKLAVVGAASASVLALAMAPASAAGTTIHSGSATGPAYSGGVVATNLGDVSVVTSLSNATCTSAVQNGTINSDGSNLTVTSASFTGCTSSLGSVTVTAQSLPWTGGSVVYAPVSGGHDGTITVAHYTVGATVFGLSCVYSGTLTGDGYNPDNPGRPDTSVAQAQAKITNGTVTKQSGSFLCPGTATVTAAFQLVGSGGEQLWAAAS</sequence>
<reference evidence="2" key="1">
    <citation type="submission" date="2019-12" db="EMBL/GenBank/DDBJ databases">
        <title>Actinomadura physcomitrii sp. nov., a novel actinomycete isolated from moss [Physcomitrium sphaericum (Ludw) Fuernr].</title>
        <authorList>
            <person name="Zhuang X."/>
        </authorList>
    </citation>
    <scope>NUCLEOTIDE SEQUENCE [LARGE SCALE GENOMIC DNA]</scope>
    <source>
        <strain evidence="2">LD22</strain>
    </source>
</reference>
<evidence type="ECO:0000313" key="3">
    <source>
        <dbReference type="Proteomes" id="UP000462055"/>
    </source>
</evidence>
<organism evidence="2 3">
    <name type="scientific">Actinomadura physcomitrii</name>
    <dbReference type="NCBI Taxonomy" id="2650748"/>
    <lineage>
        <taxon>Bacteria</taxon>
        <taxon>Bacillati</taxon>
        <taxon>Actinomycetota</taxon>
        <taxon>Actinomycetes</taxon>
        <taxon>Streptosporangiales</taxon>
        <taxon>Thermomonosporaceae</taxon>
        <taxon>Actinomadura</taxon>
    </lineage>
</organism>
<keyword evidence="1" id="KW-0732">Signal</keyword>
<evidence type="ECO:0000256" key="1">
    <source>
        <dbReference type="SAM" id="SignalP"/>
    </source>
</evidence>
<proteinExistence type="predicted"/>